<dbReference type="GeneID" id="111088966"/>
<dbReference type="Gene3D" id="3.30.70.330">
    <property type="match status" value="1"/>
</dbReference>
<dbReference type="PANTHER" id="PTHR11176:SF57">
    <property type="entry name" value="PROTEIN BOULE"/>
    <property type="match status" value="1"/>
</dbReference>
<evidence type="ECO:0000313" key="6">
    <source>
        <dbReference type="RefSeq" id="XP_022256134.1"/>
    </source>
</evidence>
<dbReference type="RefSeq" id="XP_022256134.1">
    <property type="nucleotide sequence ID" value="XM_022400426.1"/>
</dbReference>
<gene>
    <name evidence="6" type="primary">LOC111088966</name>
</gene>
<protein>
    <submittedName>
        <fullName evidence="6">Polyadenylate-binding protein, cytoplasmic and nuclear-like</fullName>
    </submittedName>
</protein>
<keyword evidence="1 2" id="KW-0694">RNA-binding</keyword>
<accession>A0ABM1TJS8</accession>
<reference evidence="6" key="1">
    <citation type="submission" date="2025-08" db="UniProtKB">
        <authorList>
            <consortium name="RefSeq"/>
        </authorList>
    </citation>
    <scope>IDENTIFICATION</scope>
    <source>
        <tissue evidence="6">Muscle</tissue>
    </source>
</reference>
<proteinExistence type="predicted"/>
<evidence type="ECO:0000256" key="2">
    <source>
        <dbReference type="PROSITE-ProRule" id="PRU00176"/>
    </source>
</evidence>
<dbReference type="PANTHER" id="PTHR11176">
    <property type="entry name" value="BOULE-RELATED"/>
    <property type="match status" value="1"/>
</dbReference>
<sequence>TTEEDLRSLFSKYGSVKFTKIIVDRNGVSKGYGFVTFETEEEAKQAQKVAENIVLKDRKLNIAPAVKKQPFTRVYDTPVVSNGSVIVYHNGIPYVYQNPGSVVLNPEPTYHFQQPQATYPMVYAQPVYLPQQYQFHHVTPGVPTHCVYPSAAAHPPAGTSASTPEMYQIITVPVSSNPLPGTPAYTTNQAATTGPIHVLEHPENSHSDGAAAEQENRVSYSSRPNSAGEVVCGSPSNMVASVRVTMTGNPMMQGAGDATRGYTLTENCGHQAQFMSKSVSGVTVMAYPAPVVLARSTSLSKISAEKGYEGVNNNLSDCNISSNMTAEALTPPPTPVTRTSQNGSRINALVKEMTNQLQTFNL</sequence>
<dbReference type="Proteomes" id="UP000694941">
    <property type="component" value="Unplaced"/>
</dbReference>
<evidence type="ECO:0000256" key="1">
    <source>
        <dbReference type="ARBA" id="ARBA00022884"/>
    </source>
</evidence>
<organism evidence="5 6">
    <name type="scientific">Limulus polyphemus</name>
    <name type="common">Atlantic horseshoe crab</name>
    <dbReference type="NCBI Taxonomy" id="6850"/>
    <lineage>
        <taxon>Eukaryota</taxon>
        <taxon>Metazoa</taxon>
        <taxon>Ecdysozoa</taxon>
        <taxon>Arthropoda</taxon>
        <taxon>Chelicerata</taxon>
        <taxon>Merostomata</taxon>
        <taxon>Xiphosura</taxon>
        <taxon>Limulidae</taxon>
        <taxon>Limulus</taxon>
    </lineage>
</organism>
<keyword evidence="5" id="KW-1185">Reference proteome</keyword>
<evidence type="ECO:0000259" key="4">
    <source>
        <dbReference type="PROSITE" id="PS50102"/>
    </source>
</evidence>
<dbReference type="InterPro" id="IPR000504">
    <property type="entry name" value="RRM_dom"/>
</dbReference>
<feature type="non-terminal residue" evidence="6">
    <location>
        <position position="1"/>
    </location>
</feature>
<evidence type="ECO:0000313" key="5">
    <source>
        <dbReference type="Proteomes" id="UP000694941"/>
    </source>
</evidence>
<dbReference type="SUPFAM" id="SSF54928">
    <property type="entry name" value="RNA-binding domain, RBD"/>
    <property type="match status" value="1"/>
</dbReference>
<feature type="region of interest" description="Disordered" evidence="3">
    <location>
        <begin position="204"/>
        <end position="232"/>
    </location>
</feature>
<dbReference type="Pfam" id="PF00076">
    <property type="entry name" value="RRM_1"/>
    <property type="match status" value="1"/>
</dbReference>
<name>A0ABM1TJS8_LIMPO</name>
<feature type="domain" description="RRM" evidence="4">
    <location>
        <begin position="1"/>
        <end position="67"/>
    </location>
</feature>
<dbReference type="SMART" id="SM00360">
    <property type="entry name" value="RRM"/>
    <property type="match status" value="1"/>
</dbReference>
<evidence type="ECO:0000256" key="3">
    <source>
        <dbReference type="SAM" id="MobiDB-lite"/>
    </source>
</evidence>
<dbReference type="PROSITE" id="PS50102">
    <property type="entry name" value="RRM"/>
    <property type="match status" value="1"/>
</dbReference>
<dbReference type="InterPro" id="IPR012677">
    <property type="entry name" value="Nucleotide-bd_a/b_plait_sf"/>
</dbReference>
<dbReference type="InterPro" id="IPR035979">
    <property type="entry name" value="RBD_domain_sf"/>
</dbReference>